<evidence type="ECO:0000313" key="2">
    <source>
        <dbReference type="Proteomes" id="UP000552038"/>
    </source>
</evidence>
<evidence type="ECO:0000313" key="1">
    <source>
        <dbReference type="EMBL" id="NOJ69879.1"/>
    </source>
</evidence>
<dbReference type="EMBL" id="JABFOR010000004">
    <property type="protein sequence ID" value="NOJ69879.1"/>
    <property type="molecule type" value="Genomic_DNA"/>
</dbReference>
<reference evidence="1 2" key="1">
    <citation type="submission" date="2020-05" db="EMBL/GenBank/DDBJ databases">
        <title>Whole genome sequencing and identification of novel metabolites from Paenibacillus alvei strain JR949.</title>
        <authorList>
            <person name="Rajendhran J."/>
            <person name="Sree Pranav P."/>
            <person name="Mahalakshmi B."/>
            <person name="Karthikeyan R."/>
        </authorList>
    </citation>
    <scope>NUCLEOTIDE SEQUENCE [LARGE SCALE GENOMIC DNA]</scope>
    <source>
        <strain evidence="1 2">JR949</strain>
    </source>
</reference>
<gene>
    <name evidence="1" type="ORF">HMI46_04860</name>
</gene>
<name>A0AAP7DHR6_PAEAL</name>
<dbReference type="Proteomes" id="UP000552038">
    <property type="component" value="Unassembled WGS sequence"/>
</dbReference>
<dbReference type="AlphaFoldDB" id="A0AAP7DHR6"/>
<comment type="caution">
    <text evidence="1">The sequence shown here is derived from an EMBL/GenBank/DDBJ whole genome shotgun (WGS) entry which is preliminary data.</text>
</comment>
<accession>A0AAP7DHR6</accession>
<protein>
    <submittedName>
        <fullName evidence="1">Uncharacterized protein</fullName>
    </submittedName>
</protein>
<sequence>MNKDELLSIIRKESTSNRPMDSIHIAKKYKIPLNIVELMRRRISKEQK</sequence>
<organism evidence="1 2">
    <name type="scientific">Paenibacillus alvei</name>
    <name type="common">Bacillus alvei</name>
    <dbReference type="NCBI Taxonomy" id="44250"/>
    <lineage>
        <taxon>Bacteria</taxon>
        <taxon>Bacillati</taxon>
        <taxon>Bacillota</taxon>
        <taxon>Bacilli</taxon>
        <taxon>Bacillales</taxon>
        <taxon>Paenibacillaceae</taxon>
        <taxon>Paenibacillus</taxon>
    </lineage>
</organism>
<proteinExistence type="predicted"/>
<dbReference type="RefSeq" id="WP_163976920.1">
    <property type="nucleotide sequence ID" value="NZ_JABFOR010000004.1"/>
</dbReference>